<evidence type="ECO:0000256" key="1">
    <source>
        <dbReference type="ARBA" id="ARBA00022741"/>
    </source>
</evidence>
<dbReference type="InterPro" id="IPR010258">
    <property type="entry name" value="Conjugal_tfr_TrbG/VirB9/CagX"/>
</dbReference>
<dbReference type="GO" id="GO:0009306">
    <property type="term" value="P:protein secretion"/>
    <property type="evidence" value="ECO:0007669"/>
    <property type="project" value="InterPro"/>
</dbReference>
<dbReference type="PANTHER" id="PTHR30258">
    <property type="entry name" value="TYPE II SECRETION SYSTEM PROTEIN GSPE-RELATED"/>
    <property type="match status" value="1"/>
</dbReference>
<keyword evidence="1" id="KW-0547">Nucleotide-binding</keyword>
<dbReference type="GO" id="GO:0016887">
    <property type="term" value="F:ATP hydrolysis activity"/>
    <property type="evidence" value="ECO:0007669"/>
    <property type="project" value="TreeGrafter"/>
</dbReference>
<accession>A0AAE0GY91</accession>
<reference evidence="6 7" key="1">
    <citation type="journal article" date="2015" name="Genome Biol. Evol.">
        <title>Comparative Genomics of a Bacterivorous Green Alga Reveals Evolutionary Causalities and Consequences of Phago-Mixotrophic Mode of Nutrition.</title>
        <authorList>
            <person name="Burns J.A."/>
            <person name="Paasch A."/>
            <person name="Narechania A."/>
            <person name="Kim E."/>
        </authorList>
    </citation>
    <scope>NUCLEOTIDE SEQUENCE [LARGE SCALE GENOMIC DNA]</scope>
    <source>
        <strain evidence="6 7">PLY_AMNH</strain>
    </source>
</reference>
<dbReference type="PANTHER" id="PTHR30258:SF3">
    <property type="entry name" value="SLL1921 PROTEIN"/>
    <property type="match status" value="1"/>
</dbReference>
<evidence type="ECO:0000256" key="2">
    <source>
        <dbReference type="ARBA" id="ARBA00022840"/>
    </source>
</evidence>
<evidence type="ECO:0000259" key="5">
    <source>
        <dbReference type="Pfam" id="PF00437"/>
    </source>
</evidence>
<sequence>MSGCTPPASPTEFRAYAPATQALPVGLSTTVPSTWTDFITPNVTFEVQPDQVYEIWVRPGSATILNFPHDEFITAKSVSDTAHFFLSQAQPNHYTPTDHRLAVLASAANKRALLEVFTQTRHYRVRLKSIDGPTFNRTVDWQLPRPEVRVATAAPFIPSDVPLPRPSGVADMAPRSLVPDPIDVPEGDEPANTQEPGTVALIASEAPPLDVAEAARVEIEWSVREGQTLGEVLNDWTVKAGYRLLPMPEQSWRLGVTDSFAEPYRNAAALIFEDFRDVRLAERVTNLAAERRNISYRDESNEALGRAPHHVTLRLEPTTELMEPTIEDADKRLENLTEIADRSVAQTQSVTASSNIVHKATPYLGDVSLLASVERRLPSKFEGDAGIVLYAQSALTIKEIAERITKATGIPSYVDTRVLTGGSTTQAETAVSPASADLVAAVTPPVFAPSNNTETVSEAIVQRYQPDFTGPLSRFLDIVSHHFDMSWGFENGTIFFNRFTTRTFLVKAPLSTNSFNVSVNGATGSEGSGTQDAGASFEGDQWNELETTLSSLIPEGSSFSVSRSTGVLTVTTTSRTMETVEAHVQRINQLLSKRVAVEVAAIFINIDDKDDFGLSIDALFSDAVSGLDIAQRSLVPALSQIGSTSIGILNATDSPNSHFNGTELMIRAVASHDRLADYRIGTTIAQSNTVTPITLTREQDIVNRISTITEGNGVVTSTAETETLNIGFSLQVLPRIVGDNEVHLTLALASSDLTNLENFQVSAQQTIQLATVDARQLKNEVVMSSGETLILSGYEQERVVRGDTGLGSSDFWFLGGETSGQIGAVHMDYNLPQSLPFDIGSTRFVAGGFWHKAVSNLRSERARNTADLRPAHVITRKNSGQFGISRLEDEDKPRFWELYQSAAAALADADPTDWIAAYQLGPTHVWVVAVREGLIEFDAVYANPETAKSVFVEKYNSRTWRKAIAPNNWQIDGTTSQTIDRAITGLKGPVLLPSILFKDIPFKRAALPAASLAAVLVLLVAAISYLPDYISFESEKVAAAAQKAQEAVQPIVHQSLPSIVPLPVAANRCVEAIYKLFLRARTLPGWEIGAVTCDGVTVSTTVRATEIASLAAVVAHLPGSRLDIASRNATVAYALAPVRPTELSAVLQDPYELQVSLARLSDTYQLRFLADKVETSLPVPAFADEGLLPLDNLPDPDPLLLEHTIKLQRDIYTSALELQYARNLDQLCKSNSTALRCEGYEPGSAQSEAYLPGSQQSIGGVPRLPAAQRGAQQGGQPGVLQGASLAPASQGSSMSSFWQKFQRPQRARKTVLQLAPDDDGRLESETEGMSPTERDVHAPITVLTQPGGKLAIDPELRQVCAVMSDGTFYVHKDQIDRADIAALPHTAMTMLGLTLDQPIACDFAELQDVYGVSVTSGEYASKARAEIERILSDAAEKRASDIQITFLPTGTQVVYHINGYRSDKARELPPLMGDAVYHAAYYLADHGDTVNSSSENVKVSIADTSKLPSSVAGVRMQFVKLANGRHLNMRLLYAQKEIAAGGLEALGFAKPQMLKFREAQKSAAGLVTNAAPTESGKSTTLSIFCSELMDMNDNRLTVVSADDPPEGLDPRILQFSVDASVDPGGQDPFEKVLEASLRVAPHVVKIGECRTKNTAIAAMQAVYTGKLVLTTLHTLNAMQIPLRYEWLGVPRETAFDPDLHRLWIAQRLVPTLCPSCKVKASDNLEDPVTEALHASFSPVLKDQIKAVYVAGQGCAECRDIGSMKGLAGRKLVAEVVRPTEELLKHLKSDMREGRHYWLRHMNDKSMRLSGLEHLLSGTIGLAEYASFIASADDLSFDLEATQTLGAEKPAPTESPQSHDKRVVH</sequence>
<dbReference type="EMBL" id="LGRX02001216">
    <property type="protein sequence ID" value="KAK3286600.1"/>
    <property type="molecule type" value="Genomic_DNA"/>
</dbReference>
<protein>
    <recommendedName>
        <fullName evidence="8">Bacterial type II secretion system protein E domain-containing protein</fullName>
    </recommendedName>
</protein>
<dbReference type="Pfam" id="PF03524">
    <property type="entry name" value="CagX"/>
    <property type="match status" value="1"/>
</dbReference>
<proteinExistence type="predicted"/>
<feature type="compositionally biased region" description="Low complexity" evidence="3">
    <location>
        <begin position="1262"/>
        <end position="1271"/>
    </location>
</feature>
<organism evidence="6 7">
    <name type="scientific">Cymbomonas tetramitiformis</name>
    <dbReference type="NCBI Taxonomy" id="36881"/>
    <lineage>
        <taxon>Eukaryota</taxon>
        <taxon>Viridiplantae</taxon>
        <taxon>Chlorophyta</taxon>
        <taxon>Pyramimonadophyceae</taxon>
        <taxon>Pyramimonadales</taxon>
        <taxon>Pyramimonadaceae</taxon>
        <taxon>Cymbomonas</taxon>
    </lineage>
</organism>
<dbReference type="Proteomes" id="UP001190700">
    <property type="component" value="Unassembled WGS sequence"/>
</dbReference>
<feature type="domain" description="Bacterial type II secretion system protein E" evidence="5">
    <location>
        <begin position="1427"/>
        <end position="1824"/>
    </location>
</feature>
<dbReference type="GO" id="GO:0005886">
    <property type="term" value="C:plasma membrane"/>
    <property type="evidence" value="ECO:0007669"/>
    <property type="project" value="TreeGrafter"/>
</dbReference>
<comment type="caution">
    <text evidence="6">The sequence shown here is derived from an EMBL/GenBank/DDBJ whole genome shotgun (WGS) entry which is preliminary data.</text>
</comment>
<dbReference type="InterPro" id="IPR027417">
    <property type="entry name" value="P-loop_NTPase"/>
</dbReference>
<gene>
    <name evidence="6" type="ORF">CYMTET_5826</name>
</gene>
<dbReference type="GO" id="GO:0005524">
    <property type="term" value="F:ATP binding"/>
    <property type="evidence" value="ECO:0007669"/>
    <property type="project" value="UniProtKB-KW"/>
</dbReference>
<keyword evidence="7" id="KW-1185">Reference proteome</keyword>
<feature type="domain" description="Type II/III secretion system secretin-like" evidence="4">
    <location>
        <begin position="697"/>
        <end position="799"/>
    </location>
</feature>
<dbReference type="SUPFAM" id="SSF52540">
    <property type="entry name" value="P-loop containing nucleoside triphosphate hydrolases"/>
    <property type="match status" value="1"/>
</dbReference>
<name>A0AAE0GY91_9CHLO</name>
<feature type="region of interest" description="Disordered" evidence="3">
    <location>
        <begin position="1244"/>
        <end position="1287"/>
    </location>
</feature>
<dbReference type="InterPro" id="IPR004846">
    <property type="entry name" value="T2SS/T3SS_dom"/>
</dbReference>
<feature type="region of interest" description="Disordered" evidence="3">
    <location>
        <begin position="1845"/>
        <end position="1864"/>
    </location>
</feature>
<dbReference type="InterPro" id="IPR001482">
    <property type="entry name" value="T2SS/T4SS_dom"/>
</dbReference>
<dbReference type="Gene3D" id="3.40.50.300">
    <property type="entry name" value="P-loop containing nucleotide triphosphate hydrolases"/>
    <property type="match status" value="1"/>
</dbReference>
<evidence type="ECO:0000259" key="4">
    <source>
        <dbReference type="Pfam" id="PF00263"/>
    </source>
</evidence>
<evidence type="ECO:0000313" key="7">
    <source>
        <dbReference type="Proteomes" id="UP001190700"/>
    </source>
</evidence>
<dbReference type="Gene3D" id="3.30.450.90">
    <property type="match status" value="1"/>
</dbReference>
<evidence type="ECO:0000256" key="3">
    <source>
        <dbReference type="SAM" id="MobiDB-lite"/>
    </source>
</evidence>
<dbReference type="Pfam" id="PF00437">
    <property type="entry name" value="T2SSE"/>
    <property type="match status" value="1"/>
</dbReference>
<dbReference type="Pfam" id="PF00263">
    <property type="entry name" value="Secretin"/>
    <property type="match status" value="1"/>
</dbReference>
<keyword evidence="2" id="KW-0067">ATP-binding</keyword>
<evidence type="ECO:0008006" key="8">
    <source>
        <dbReference type="Google" id="ProtNLM"/>
    </source>
</evidence>
<evidence type="ECO:0000313" key="6">
    <source>
        <dbReference type="EMBL" id="KAK3286600.1"/>
    </source>
</evidence>